<evidence type="ECO:0000256" key="4">
    <source>
        <dbReference type="ARBA" id="ARBA00023242"/>
    </source>
</evidence>
<keyword evidence="7" id="KW-1185">Reference proteome</keyword>
<keyword evidence="2" id="KW-0227">DNA damage</keyword>
<dbReference type="GO" id="GO:0006281">
    <property type="term" value="P:DNA repair"/>
    <property type="evidence" value="ECO:0007669"/>
    <property type="project" value="UniProtKB-KW"/>
</dbReference>
<evidence type="ECO:0000313" key="6">
    <source>
        <dbReference type="EMBL" id="KAK1685013.1"/>
    </source>
</evidence>
<dbReference type="GO" id="GO:0000785">
    <property type="term" value="C:chromatin"/>
    <property type="evidence" value="ECO:0007669"/>
    <property type="project" value="TreeGrafter"/>
</dbReference>
<name>A0AAD8TNT2_LOLMU</name>
<comment type="caution">
    <text evidence="6">The sequence shown here is derived from an EMBL/GenBank/DDBJ whole genome shotgun (WGS) entry which is preliminary data.</text>
</comment>
<dbReference type="PANTHER" id="PTHR12663">
    <property type="entry name" value="ANDROGEN INDUCED INHIBITOR OF PROLIFERATION AS3 / PDS5-RELATED"/>
    <property type="match status" value="1"/>
</dbReference>
<dbReference type="GO" id="GO:0005634">
    <property type="term" value="C:nucleus"/>
    <property type="evidence" value="ECO:0007669"/>
    <property type="project" value="UniProtKB-SubCell"/>
</dbReference>
<dbReference type="GO" id="GO:0007064">
    <property type="term" value="P:mitotic sister chromatid cohesion"/>
    <property type="evidence" value="ECO:0007669"/>
    <property type="project" value="InterPro"/>
</dbReference>
<keyword evidence="3" id="KW-0234">DNA repair</keyword>
<sequence length="237" mass="26749">MEAIQPCLNAVARKELLKHQDEDVKVLLANCFCEITRITPPEAPYSDDVLRVTYISNCAYYDSTSIVRWTLTPALFYVLQVESPTDKMLIDETDEFGNEIPLGKIVQILKSRAAKKTGRKQKATSVSVNTGKDDDVLGLLREINLDNQENLGESLKSTPKKQQMDVKESNEKPVGFSTPKRKRSVSKSRPHSAKDSKDSDELLVHSVSRENQKFSNMLRPCGGTSLYLRIWNCFSSY</sequence>
<feature type="compositionally biased region" description="Polar residues" evidence="5">
    <location>
        <begin position="150"/>
        <end position="161"/>
    </location>
</feature>
<dbReference type="Proteomes" id="UP001231189">
    <property type="component" value="Unassembled WGS sequence"/>
</dbReference>
<comment type="subcellular location">
    <subcellularLocation>
        <location evidence="1">Nucleus</location>
    </subcellularLocation>
</comment>
<dbReference type="EMBL" id="JAUUTY010000002">
    <property type="protein sequence ID" value="KAK1685013.1"/>
    <property type="molecule type" value="Genomic_DNA"/>
</dbReference>
<dbReference type="AlphaFoldDB" id="A0AAD8TNT2"/>
<dbReference type="InterPro" id="IPR039776">
    <property type="entry name" value="Pds5"/>
</dbReference>
<feature type="compositionally biased region" description="Basic and acidic residues" evidence="5">
    <location>
        <begin position="192"/>
        <end position="204"/>
    </location>
</feature>
<accession>A0AAD8TNT2</accession>
<evidence type="ECO:0000256" key="1">
    <source>
        <dbReference type="ARBA" id="ARBA00004123"/>
    </source>
</evidence>
<feature type="compositionally biased region" description="Basic and acidic residues" evidence="5">
    <location>
        <begin position="162"/>
        <end position="171"/>
    </location>
</feature>
<reference evidence="6" key="1">
    <citation type="submission" date="2023-07" db="EMBL/GenBank/DDBJ databases">
        <title>A chromosome-level genome assembly of Lolium multiflorum.</title>
        <authorList>
            <person name="Chen Y."/>
            <person name="Copetti D."/>
            <person name="Kolliker R."/>
            <person name="Studer B."/>
        </authorList>
    </citation>
    <scope>NUCLEOTIDE SEQUENCE</scope>
    <source>
        <strain evidence="6">02402/16</strain>
        <tissue evidence="6">Leaf</tissue>
    </source>
</reference>
<proteinExistence type="predicted"/>
<dbReference type="Pfam" id="PF20168">
    <property type="entry name" value="PDS5"/>
    <property type="match status" value="1"/>
</dbReference>
<organism evidence="6 7">
    <name type="scientific">Lolium multiflorum</name>
    <name type="common">Italian ryegrass</name>
    <name type="synonym">Lolium perenne subsp. multiflorum</name>
    <dbReference type="NCBI Taxonomy" id="4521"/>
    <lineage>
        <taxon>Eukaryota</taxon>
        <taxon>Viridiplantae</taxon>
        <taxon>Streptophyta</taxon>
        <taxon>Embryophyta</taxon>
        <taxon>Tracheophyta</taxon>
        <taxon>Spermatophyta</taxon>
        <taxon>Magnoliopsida</taxon>
        <taxon>Liliopsida</taxon>
        <taxon>Poales</taxon>
        <taxon>Poaceae</taxon>
        <taxon>BOP clade</taxon>
        <taxon>Pooideae</taxon>
        <taxon>Poodae</taxon>
        <taxon>Poeae</taxon>
        <taxon>Poeae Chloroplast Group 2 (Poeae type)</taxon>
        <taxon>Loliodinae</taxon>
        <taxon>Loliinae</taxon>
        <taxon>Lolium</taxon>
    </lineage>
</organism>
<evidence type="ECO:0000256" key="2">
    <source>
        <dbReference type="ARBA" id="ARBA00022763"/>
    </source>
</evidence>
<keyword evidence="4" id="KW-0539">Nucleus</keyword>
<evidence type="ECO:0000256" key="3">
    <source>
        <dbReference type="ARBA" id="ARBA00023204"/>
    </source>
</evidence>
<evidence type="ECO:0000313" key="7">
    <source>
        <dbReference type="Proteomes" id="UP001231189"/>
    </source>
</evidence>
<gene>
    <name evidence="6" type="ORF">QYE76_045861</name>
</gene>
<feature type="region of interest" description="Disordered" evidence="5">
    <location>
        <begin position="150"/>
        <end position="204"/>
    </location>
</feature>
<protein>
    <submittedName>
        <fullName evidence="6">Uncharacterized protein</fullName>
    </submittedName>
</protein>
<feature type="compositionally biased region" description="Basic residues" evidence="5">
    <location>
        <begin position="179"/>
        <end position="191"/>
    </location>
</feature>
<dbReference type="PANTHER" id="PTHR12663:SF0">
    <property type="entry name" value="PRECOCIOUS DISSOCIATION OF SISTERS 5, ISOFORM A"/>
    <property type="match status" value="1"/>
</dbReference>
<evidence type="ECO:0000256" key="5">
    <source>
        <dbReference type="SAM" id="MobiDB-lite"/>
    </source>
</evidence>